<protein>
    <submittedName>
        <fullName evidence="2">Diguanylate cyclase</fullName>
        <ecNumber evidence="2">2.7.7.65</ecNumber>
    </submittedName>
</protein>
<dbReference type="InterPro" id="IPR029787">
    <property type="entry name" value="Nucleotide_cyclase"/>
</dbReference>
<organism evidence="2 3">
    <name type="scientific">Lactobacillus delbrueckii</name>
    <dbReference type="NCBI Taxonomy" id="1584"/>
    <lineage>
        <taxon>Bacteria</taxon>
        <taxon>Bacillati</taxon>
        <taxon>Bacillota</taxon>
        <taxon>Bacilli</taxon>
        <taxon>Lactobacillales</taxon>
        <taxon>Lactobacillaceae</taxon>
        <taxon>Lactobacillus</taxon>
    </lineage>
</organism>
<dbReference type="PROSITE" id="PS50887">
    <property type="entry name" value="GGDEF"/>
    <property type="match status" value="1"/>
</dbReference>
<comment type="caution">
    <text evidence="2">The sequence shown here is derived from an EMBL/GenBank/DDBJ whole genome shotgun (WGS) entry which is preliminary data.</text>
</comment>
<proteinExistence type="predicted"/>
<feature type="domain" description="GGDEF" evidence="1">
    <location>
        <begin position="1"/>
        <end position="43"/>
    </location>
</feature>
<dbReference type="RefSeq" id="WP_271024370.1">
    <property type="nucleotide sequence ID" value="NZ_JAQIEY010000008.1"/>
</dbReference>
<dbReference type="EC" id="2.7.7.65" evidence="2"/>
<accession>A0AAW5YWT8</accession>
<evidence type="ECO:0000259" key="1">
    <source>
        <dbReference type="PROSITE" id="PS50887"/>
    </source>
</evidence>
<sequence length="44" mass="4924">MSIGYATGAVANKEELRKMIHLADNYLYQAKRQGKNQVVGAEKK</sequence>
<dbReference type="AlphaFoldDB" id="A0AAW5YWT8"/>
<reference evidence="2" key="1">
    <citation type="submission" date="2023-01" db="EMBL/GenBank/DDBJ databases">
        <title>Sequencing of the bacterial strains from artisanal fermented milk Matsoni.</title>
        <authorList>
            <person name="Rozman V."/>
            <person name="Accetto T."/>
            <person name="Bogovic Matijasic B."/>
        </authorList>
    </citation>
    <scope>NUCLEOTIDE SEQUENCE</scope>
    <source>
        <strain evidence="2">Lbl333</strain>
    </source>
</reference>
<gene>
    <name evidence="2" type="ORF">PF586_03835</name>
</gene>
<dbReference type="Proteomes" id="UP001210502">
    <property type="component" value="Unassembled WGS sequence"/>
</dbReference>
<name>A0AAW5YWT8_9LACO</name>
<dbReference type="InterPro" id="IPR043128">
    <property type="entry name" value="Rev_trsase/Diguanyl_cyclase"/>
</dbReference>
<dbReference type="GO" id="GO:0052621">
    <property type="term" value="F:diguanylate cyclase activity"/>
    <property type="evidence" value="ECO:0007669"/>
    <property type="project" value="UniProtKB-EC"/>
</dbReference>
<dbReference type="SUPFAM" id="SSF55073">
    <property type="entry name" value="Nucleotide cyclase"/>
    <property type="match status" value="1"/>
</dbReference>
<dbReference type="EMBL" id="JAQIEY010000008">
    <property type="protein sequence ID" value="MDA3767608.1"/>
    <property type="molecule type" value="Genomic_DNA"/>
</dbReference>
<evidence type="ECO:0000313" key="3">
    <source>
        <dbReference type="Proteomes" id="UP001210502"/>
    </source>
</evidence>
<dbReference type="InterPro" id="IPR000160">
    <property type="entry name" value="GGDEF_dom"/>
</dbReference>
<keyword evidence="2" id="KW-0808">Transferase</keyword>
<dbReference type="Pfam" id="PF00990">
    <property type="entry name" value="GGDEF"/>
    <property type="match status" value="1"/>
</dbReference>
<keyword evidence="2" id="KW-0548">Nucleotidyltransferase</keyword>
<dbReference type="Gene3D" id="3.30.70.270">
    <property type="match status" value="1"/>
</dbReference>
<evidence type="ECO:0000313" key="2">
    <source>
        <dbReference type="EMBL" id="MDA3767608.1"/>
    </source>
</evidence>